<dbReference type="AlphaFoldDB" id="A0A8K0G206"/>
<evidence type="ECO:0000256" key="3">
    <source>
        <dbReference type="RuleBase" id="RU367036"/>
    </source>
</evidence>
<dbReference type="InterPro" id="IPR036568">
    <property type="entry name" value="GGCT-like_sf"/>
</dbReference>
<proteinExistence type="inferred from homology"/>
<keyword evidence="6" id="KW-1185">Reference proteome</keyword>
<dbReference type="InterPro" id="IPR009288">
    <property type="entry name" value="AIG2-like_dom"/>
</dbReference>
<protein>
    <recommendedName>
        <fullName evidence="3">Gamma-glutamylcyclotransferase family protein</fullName>
    </recommendedName>
</protein>
<evidence type="ECO:0000256" key="1">
    <source>
        <dbReference type="ARBA" id="ARBA00008861"/>
    </source>
</evidence>
<feature type="domain" description="Gamma-glutamylcyclotransferase AIG2-like" evidence="4">
    <location>
        <begin position="24"/>
        <end position="141"/>
    </location>
</feature>
<dbReference type="PANTHER" id="PTHR12510:SF4">
    <property type="entry name" value="GAMMA-GLUTAMYLAMINECYCLOTRANSFERASE"/>
    <property type="match status" value="1"/>
</dbReference>
<evidence type="ECO:0000313" key="6">
    <source>
        <dbReference type="Proteomes" id="UP000801492"/>
    </source>
</evidence>
<dbReference type="Gene3D" id="3.10.490.10">
    <property type="entry name" value="Gamma-glutamyl cyclotransferase-like"/>
    <property type="match status" value="1"/>
</dbReference>
<dbReference type="EMBL" id="VTPC01089961">
    <property type="protein sequence ID" value="KAF2885387.1"/>
    <property type="molecule type" value="Genomic_DNA"/>
</dbReference>
<dbReference type="Pfam" id="PF06094">
    <property type="entry name" value="GGACT"/>
    <property type="match status" value="1"/>
</dbReference>
<sequence length="176" mass="20633">MSKFLKGKMGFNKTLLMAAKLHKVFVYGTLKKQEPNHHWFSKDNIGYHKFICDAETIQKYPLIIGTRYNIPFLLYSPGVGSHVKGEVYEVDDRVLSNLDILEDHPNYYIREQHTIKCLDGRGDSIEAWIYFIKNFKPDLLKQQMFENYSSNGSHGLQYVARYDRDQNYNVKSDILL</sequence>
<comment type="similarity">
    <text evidence="1 3">Belongs to the gamma-glutamylcyclotransferase family.</text>
</comment>
<dbReference type="PANTHER" id="PTHR12510">
    <property type="entry name" value="TROPONIN C-AKIN-1 PROTEIN"/>
    <property type="match status" value="1"/>
</dbReference>
<evidence type="ECO:0000259" key="4">
    <source>
        <dbReference type="Pfam" id="PF06094"/>
    </source>
</evidence>
<name>A0A8K0G206_IGNLU</name>
<dbReference type="InterPro" id="IPR039126">
    <property type="entry name" value="GGACT"/>
</dbReference>
<dbReference type="InterPro" id="IPR013024">
    <property type="entry name" value="GGCT-like"/>
</dbReference>
<gene>
    <name evidence="5" type="ORF">ILUMI_20785</name>
</gene>
<dbReference type="GO" id="GO:0061929">
    <property type="term" value="F:gamma-glutamylaminecyclotransferase activity"/>
    <property type="evidence" value="ECO:0007669"/>
    <property type="project" value="InterPro"/>
</dbReference>
<accession>A0A8K0G206</accession>
<dbReference type="Proteomes" id="UP000801492">
    <property type="component" value="Unassembled WGS sequence"/>
</dbReference>
<comment type="caution">
    <text evidence="5">The sequence shown here is derived from an EMBL/GenBank/DDBJ whole genome shotgun (WGS) entry which is preliminary data.</text>
</comment>
<reference evidence="5" key="1">
    <citation type="submission" date="2019-08" db="EMBL/GenBank/DDBJ databases">
        <title>The genome of the North American firefly Photinus pyralis.</title>
        <authorList>
            <consortium name="Photinus pyralis genome working group"/>
            <person name="Fallon T.R."/>
            <person name="Sander Lower S.E."/>
            <person name="Weng J.-K."/>
        </authorList>
    </citation>
    <scope>NUCLEOTIDE SEQUENCE</scope>
    <source>
        <strain evidence="5">TRF0915ILg1</strain>
        <tissue evidence="5">Whole body</tissue>
    </source>
</reference>
<evidence type="ECO:0000313" key="5">
    <source>
        <dbReference type="EMBL" id="KAF2885387.1"/>
    </source>
</evidence>
<dbReference type="GO" id="GO:0005829">
    <property type="term" value="C:cytosol"/>
    <property type="evidence" value="ECO:0007669"/>
    <property type="project" value="TreeGrafter"/>
</dbReference>
<dbReference type="CDD" id="cd06661">
    <property type="entry name" value="GGCT_like"/>
    <property type="match status" value="1"/>
</dbReference>
<evidence type="ECO:0000256" key="2">
    <source>
        <dbReference type="PIRSR" id="PIRSR639126-1"/>
    </source>
</evidence>
<dbReference type="SUPFAM" id="SSF110857">
    <property type="entry name" value="Gamma-glutamyl cyclotransferase-like"/>
    <property type="match status" value="1"/>
</dbReference>
<feature type="active site" description="Proton acceptor" evidence="2">
    <location>
        <position position="102"/>
    </location>
</feature>
<dbReference type="OrthoDB" id="113620at2759"/>
<organism evidence="5 6">
    <name type="scientific">Ignelater luminosus</name>
    <name type="common">Cucubano</name>
    <name type="synonym">Pyrophorus luminosus</name>
    <dbReference type="NCBI Taxonomy" id="2038154"/>
    <lineage>
        <taxon>Eukaryota</taxon>
        <taxon>Metazoa</taxon>
        <taxon>Ecdysozoa</taxon>
        <taxon>Arthropoda</taxon>
        <taxon>Hexapoda</taxon>
        <taxon>Insecta</taxon>
        <taxon>Pterygota</taxon>
        <taxon>Neoptera</taxon>
        <taxon>Endopterygota</taxon>
        <taxon>Coleoptera</taxon>
        <taxon>Polyphaga</taxon>
        <taxon>Elateriformia</taxon>
        <taxon>Elateroidea</taxon>
        <taxon>Elateridae</taxon>
        <taxon>Agrypninae</taxon>
        <taxon>Pyrophorini</taxon>
        <taxon>Ignelater</taxon>
    </lineage>
</organism>